<dbReference type="Gene3D" id="3.60.21.70">
    <property type="entry name" value="PhoD-like phosphatase"/>
    <property type="match status" value="1"/>
</dbReference>
<dbReference type="InterPro" id="IPR056702">
    <property type="entry name" value="DUF7800"/>
</dbReference>
<sequence length="468" mass="53714">MKSAALFLLFFSLSCLAKPPLPTPLETPVIGEWDQYFLDRLYPAQEKDLALAAIVEEERFRHLVAKHELKLLGGPLVGCLSATGASIWVRTPGPAKVQVIAGDHRSEIRETGPAGDFATILSLEGLQPFQRYSYDVLVEGESVFGSDLPSFRTYPEAGSRERYALGFGGCARYNPPKEKMWSLIADHELAAFLLLGDNVYIDQPHSRTKQRVHYYRRQLSPDFSRFTRSTGVYAIYDDHDLGKDDSVGGPEKFTPAWKWKAWQVFRENWNNPAYGGGEKLPGCWFNFSLGKVEVFMLDNRYYRDFENGTMLGPEQKQWLLRELKESTATFKILASGTLWTEHADKGGRDSWWGVPEEREEIFRFLEDEKIGGVILLSSDRHRSDVYRIERPESYDLYEFESGKITNEHTHDRNEKALFSYNEGNFFGKLNFDFEKEDPEVTFQIVTLEDKVAYEMTLRASELQAGRQR</sequence>
<name>A0A934RLL9_9BACT</name>
<evidence type="ECO:0000259" key="2">
    <source>
        <dbReference type="Pfam" id="PF09423"/>
    </source>
</evidence>
<evidence type="ECO:0000313" key="4">
    <source>
        <dbReference type="EMBL" id="MBK1834007.1"/>
    </source>
</evidence>
<dbReference type="InterPro" id="IPR029052">
    <property type="entry name" value="Metallo-depent_PP-like"/>
</dbReference>
<organism evidence="4 5">
    <name type="scientific">Roseibacillus ishigakijimensis</name>
    <dbReference type="NCBI Taxonomy" id="454146"/>
    <lineage>
        <taxon>Bacteria</taxon>
        <taxon>Pseudomonadati</taxon>
        <taxon>Verrucomicrobiota</taxon>
        <taxon>Verrucomicrobiia</taxon>
        <taxon>Verrucomicrobiales</taxon>
        <taxon>Verrucomicrobiaceae</taxon>
        <taxon>Roseibacillus</taxon>
    </lineage>
</organism>
<protein>
    <submittedName>
        <fullName evidence="4">Alkaline phosphatase D family protein</fullName>
    </submittedName>
</protein>
<feature type="domain" description="PhoD-like phosphatase metallophosphatase" evidence="2">
    <location>
        <begin position="169"/>
        <end position="414"/>
    </location>
</feature>
<dbReference type="RefSeq" id="WP_200391441.1">
    <property type="nucleotide sequence ID" value="NZ_JAENIO010000016.1"/>
</dbReference>
<dbReference type="AlphaFoldDB" id="A0A934RLL9"/>
<dbReference type="CDD" id="cd07389">
    <property type="entry name" value="MPP_PhoD"/>
    <property type="match status" value="1"/>
</dbReference>
<dbReference type="PANTHER" id="PTHR33987">
    <property type="entry name" value="CALCINEURIN-LIKE METALLO-PHOSPHOESTERASE SUPERFAMILY PROTEIN"/>
    <property type="match status" value="1"/>
</dbReference>
<dbReference type="InterPro" id="IPR038607">
    <property type="entry name" value="PhoD-like_sf"/>
</dbReference>
<accession>A0A934RLL9</accession>
<dbReference type="Pfam" id="PF09423">
    <property type="entry name" value="PhoD"/>
    <property type="match status" value="1"/>
</dbReference>
<proteinExistence type="predicted"/>
<feature type="signal peptide" evidence="1">
    <location>
        <begin position="1"/>
        <end position="17"/>
    </location>
</feature>
<gene>
    <name evidence="4" type="ORF">JIN78_08040</name>
</gene>
<dbReference type="Pfam" id="PF25077">
    <property type="entry name" value="DUF7800"/>
    <property type="match status" value="1"/>
</dbReference>
<dbReference type="PROSITE" id="PS51257">
    <property type="entry name" value="PROKAR_LIPOPROTEIN"/>
    <property type="match status" value="1"/>
</dbReference>
<evidence type="ECO:0000259" key="3">
    <source>
        <dbReference type="Pfam" id="PF25077"/>
    </source>
</evidence>
<feature type="chain" id="PRO_5037508217" evidence="1">
    <location>
        <begin position="18"/>
        <end position="468"/>
    </location>
</feature>
<reference evidence="4" key="1">
    <citation type="submission" date="2021-01" db="EMBL/GenBank/DDBJ databases">
        <title>Modified the classification status of verrucomicrobia.</title>
        <authorList>
            <person name="Feng X."/>
        </authorList>
    </citation>
    <scope>NUCLEOTIDE SEQUENCE</scope>
    <source>
        <strain evidence="4">KCTC 12986</strain>
    </source>
</reference>
<dbReference type="PANTHER" id="PTHR33987:SF1">
    <property type="entry name" value="CALCINEURIN-LIKE METALLO-PHOSPHOESTERASE SUPERFAMILY PROTEIN"/>
    <property type="match status" value="1"/>
</dbReference>
<feature type="domain" description="DUF7800" evidence="3">
    <location>
        <begin position="70"/>
        <end position="146"/>
    </location>
</feature>
<keyword evidence="1" id="KW-0732">Signal</keyword>
<comment type="caution">
    <text evidence="4">The sequence shown here is derived from an EMBL/GenBank/DDBJ whole genome shotgun (WGS) entry which is preliminary data.</text>
</comment>
<dbReference type="SUPFAM" id="SSF56300">
    <property type="entry name" value="Metallo-dependent phosphatases"/>
    <property type="match status" value="1"/>
</dbReference>
<dbReference type="InterPro" id="IPR018946">
    <property type="entry name" value="PhoD-like_MPP"/>
</dbReference>
<evidence type="ECO:0000313" key="5">
    <source>
        <dbReference type="Proteomes" id="UP000604083"/>
    </source>
</evidence>
<keyword evidence="5" id="KW-1185">Reference proteome</keyword>
<dbReference type="EMBL" id="JAENIO010000016">
    <property type="protein sequence ID" value="MBK1834007.1"/>
    <property type="molecule type" value="Genomic_DNA"/>
</dbReference>
<dbReference type="Proteomes" id="UP000604083">
    <property type="component" value="Unassembled WGS sequence"/>
</dbReference>
<evidence type="ECO:0000256" key="1">
    <source>
        <dbReference type="SAM" id="SignalP"/>
    </source>
</evidence>